<dbReference type="GO" id="GO:0000781">
    <property type="term" value="C:chromosome, telomeric region"/>
    <property type="evidence" value="ECO:0007669"/>
    <property type="project" value="UniProtKB-SubCell"/>
</dbReference>
<dbReference type="SUPFAM" id="SSF56672">
    <property type="entry name" value="DNA/RNA polymerases"/>
    <property type="match status" value="1"/>
</dbReference>
<dbReference type="AlphaFoldDB" id="A0A9P6Q5N6"/>
<dbReference type="InterPro" id="IPR000477">
    <property type="entry name" value="RT_dom"/>
</dbReference>
<evidence type="ECO:0000256" key="5">
    <source>
        <dbReference type="ARBA" id="ARBA00022679"/>
    </source>
</evidence>
<dbReference type="InterPro" id="IPR021891">
    <property type="entry name" value="Telomerase_RBD"/>
</dbReference>
<evidence type="ECO:0000256" key="8">
    <source>
        <dbReference type="ARBA" id="ARBA00022842"/>
    </source>
</evidence>
<keyword evidence="17" id="KW-1185">Reference proteome</keyword>
<dbReference type="GO" id="GO:0046872">
    <property type="term" value="F:metal ion binding"/>
    <property type="evidence" value="ECO:0007669"/>
    <property type="project" value="UniProtKB-KW"/>
</dbReference>
<protein>
    <recommendedName>
        <fullName evidence="3 13">Telomerase reverse transcriptase</fullName>
        <ecNumber evidence="2 13">2.7.7.49</ecNumber>
    </recommendedName>
    <alternativeName>
        <fullName evidence="13">Telomerase catalytic subunit</fullName>
    </alternativeName>
</protein>
<keyword evidence="10 13" id="KW-0695">RNA-directed DNA polymerase</keyword>
<organism evidence="16 17">
    <name type="scientific">Actinomortierella ambigua</name>
    <dbReference type="NCBI Taxonomy" id="1343610"/>
    <lineage>
        <taxon>Eukaryota</taxon>
        <taxon>Fungi</taxon>
        <taxon>Fungi incertae sedis</taxon>
        <taxon>Mucoromycota</taxon>
        <taxon>Mortierellomycotina</taxon>
        <taxon>Mortierellomycetes</taxon>
        <taxon>Mortierellales</taxon>
        <taxon>Mortierellaceae</taxon>
        <taxon>Actinomortierella</taxon>
    </lineage>
</organism>
<comment type="similarity">
    <text evidence="1 13">Belongs to the reverse transcriptase family. Telomerase subfamily.</text>
</comment>
<dbReference type="EMBL" id="JAAAJB010000282">
    <property type="protein sequence ID" value="KAG0259500.1"/>
    <property type="molecule type" value="Genomic_DNA"/>
</dbReference>
<comment type="catalytic activity">
    <reaction evidence="12 13">
        <text>DNA(n) + a 2'-deoxyribonucleoside 5'-triphosphate = DNA(n+1) + diphosphate</text>
        <dbReference type="Rhea" id="RHEA:22508"/>
        <dbReference type="Rhea" id="RHEA-COMP:17339"/>
        <dbReference type="Rhea" id="RHEA-COMP:17340"/>
        <dbReference type="ChEBI" id="CHEBI:33019"/>
        <dbReference type="ChEBI" id="CHEBI:61560"/>
        <dbReference type="ChEBI" id="CHEBI:173112"/>
        <dbReference type="EC" id="2.7.7.49"/>
    </reaction>
</comment>
<dbReference type="SMART" id="SM00975">
    <property type="entry name" value="Telomerase_RBD"/>
    <property type="match status" value="1"/>
</dbReference>
<dbReference type="GO" id="GO:0070034">
    <property type="term" value="F:telomerase RNA binding"/>
    <property type="evidence" value="ECO:0007669"/>
    <property type="project" value="TreeGrafter"/>
</dbReference>
<evidence type="ECO:0000313" key="16">
    <source>
        <dbReference type="EMBL" id="KAG0259500.1"/>
    </source>
</evidence>
<dbReference type="Gene3D" id="1.10.357.90">
    <property type="match status" value="1"/>
</dbReference>
<gene>
    <name evidence="16" type="ORF">DFQ27_004036</name>
</gene>
<dbReference type="Pfam" id="PF12009">
    <property type="entry name" value="Telomerase_RBD"/>
    <property type="match status" value="1"/>
</dbReference>
<evidence type="ECO:0000256" key="7">
    <source>
        <dbReference type="ARBA" id="ARBA00022723"/>
    </source>
</evidence>
<reference evidence="16" key="1">
    <citation type="journal article" date="2020" name="Fungal Divers.">
        <title>Resolving the Mortierellaceae phylogeny through synthesis of multi-gene phylogenetics and phylogenomics.</title>
        <authorList>
            <person name="Vandepol N."/>
            <person name="Liber J."/>
            <person name="Desiro A."/>
            <person name="Na H."/>
            <person name="Kennedy M."/>
            <person name="Barry K."/>
            <person name="Grigoriev I.V."/>
            <person name="Miller A.N."/>
            <person name="O'Donnell K."/>
            <person name="Stajich J.E."/>
            <person name="Bonito G."/>
        </authorList>
    </citation>
    <scope>NUCLEOTIDE SEQUENCE</scope>
    <source>
        <strain evidence="16">BC1065</strain>
    </source>
</reference>
<keyword evidence="7 13" id="KW-0479">Metal-binding</keyword>
<dbReference type="InterPro" id="IPR043502">
    <property type="entry name" value="DNA/RNA_pol_sf"/>
</dbReference>
<dbReference type="InterPro" id="IPR003545">
    <property type="entry name" value="Telomerase_RT"/>
</dbReference>
<dbReference type="EC" id="2.7.7.49" evidence="2 13"/>
<keyword evidence="4 13" id="KW-0158">Chromosome</keyword>
<evidence type="ECO:0000256" key="12">
    <source>
        <dbReference type="ARBA" id="ARBA00048173"/>
    </source>
</evidence>
<evidence type="ECO:0000256" key="1">
    <source>
        <dbReference type="ARBA" id="ARBA00008001"/>
    </source>
</evidence>
<dbReference type="GO" id="GO:0000333">
    <property type="term" value="C:telomerase catalytic core complex"/>
    <property type="evidence" value="ECO:0007669"/>
    <property type="project" value="TreeGrafter"/>
</dbReference>
<feature type="domain" description="Reverse transcriptase" evidence="15">
    <location>
        <begin position="133"/>
        <end position="509"/>
    </location>
</feature>
<evidence type="ECO:0000256" key="14">
    <source>
        <dbReference type="SAM" id="MobiDB-lite"/>
    </source>
</evidence>
<evidence type="ECO:0000256" key="3">
    <source>
        <dbReference type="ARBA" id="ARBA00016182"/>
    </source>
</evidence>
<proteinExistence type="inferred from homology"/>
<feature type="compositionally biased region" description="Polar residues" evidence="14">
    <location>
        <begin position="689"/>
        <end position="704"/>
    </location>
</feature>
<dbReference type="OrthoDB" id="289721at2759"/>
<evidence type="ECO:0000256" key="9">
    <source>
        <dbReference type="ARBA" id="ARBA00022895"/>
    </source>
</evidence>
<dbReference type="Pfam" id="PF00078">
    <property type="entry name" value="RVT_1"/>
    <property type="match status" value="1"/>
</dbReference>
<comment type="subcellular location">
    <subcellularLocation>
        <location evidence="13">Nucleus</location>
    </subcellularLocation>
    <subcellularLocation>
        <location evidence="13">Chromosome</location>
        <location evidence="13">Telomere</location>
    </subcellularLocation>
</comment>
<dbReference type="Gene3D" id="3.30.70.2630">
    <property type="match status" value="1"/>
</dbReference>
<evidence type="ECO:0000259" key="15">
    <source>
        <dbReference type="PROSITE" id="PS50878"/>
    </source>
</evidence>
<name>A0A9P6Q5N6_9FUNG</name>
<sequence>MIPRALFGSSENCEVVLKAFDSFIKLGKYESMSLHYVLQGFRMSDCEWLQDPQRKEGVRVRHTTLTDSKKQQDILQDLVRWLFEGFLVPLIRASFFATESSHCRNRIFYYRHDLWKLISAPAIQRLQDTLYTKMSESEKEQCYRGYSNIRLLPKGTGVRPIMNLKRRSRRLVNGELNTLLSINKHLGVSNLVLCHEQANKGAGGSLGLNSGGVHGMMDLYKRLKKIKQTLLPHPLRRPSSSRVRGSRKRPKLYFVKVDIERAFDTIRQEKLLEILQSPTTFREDRYKVQRHSKLVISNGMVVKRQVPRVFSLGPGETTCEQQQQQQQQQQQTQKQKQKQKQNPLSSTSFVQYAEQEAQSSKCAVLVDKVQASIQYRDDILETIEDGIQNNIVKMEGSFFRQTTGIPQGSILSPALCSLLYDDLERNVLSHLVPDPENKNFLVRLADDFLFISREKAKAKEFLKIMIEGHPQYGCFTNPSKTLVNFDTEMPDIAVQCKHGTAFPYCGMLIHTKTMEITVDYRRYHKIDLRDLVSVTRGPNPIRSIAIKMRLSMQHICQVVFSDTSLNSPATVLLNVYQMFVFTALKFHACVQVISNRRDSVLGLVKDLQPEALKSVVLNILAVGYKQLANGHRTKAGQDAGATFHVAKQHVRWLGAYAFYWALPNGDRMYRPLRTMLSTTILQRPLTGPPKSTATTTISGDTAASTEGYLDGQSTSASPISSSSQATKRLLHGIVNDPRNRILDGVGMHVPYSS</sequence>
<keyword evidence="5 13" id="KW-0808">Transferase</keyword>
<feature type="region of interest" description="Disordered" evidence="14">
    <location>
        <begin position="683"/>
        <end position="723"/>
    </location>
</feature>
<evidence type="ECO:0000256" key="4">
    <source>
        <dbReference type="ARBA" id="ARBA00022454"/>
    </source>
</evidence>
<dbReference type="CDD" id="cd01648">
    <property type="entry name" value="TERT"/>
    <property type="match status" value="1"/>
</dbReference>
<keyword evidence="6 13" id="KW-0548">Nucleotidyltransferase</keyword>
<evidence type="ECO:0000256" key="6">
    <source>
        <dbReference type="ARBA" id="ARBA00022695"/>
    </source>
</evidence>
<keyword evidence="11 13" id="KW-0539">Nucleus</keyword>
<evidence type="ECO:0000256" key="2">
    <source>
        <dbReference type="ARBA" id="ARBA00012493"/>
    </source>
</evidence>
<dbReference type="PRINTS" id="PR01365">
    <property type="entry name" value="TELOMERASERT"/>
</dbReference>
<evidence type="ECO:0000313" key="17">
    <source>
        <dbReference type="Proteomes" id="UP000807716"/>
    </source>
</evidence>
<feature type="compositionally biased region" description="Low complexity" evidence="14">
    <location>
        <begin position="712"/>
        <end position="723"/>
    </location>
</feature>
<dbReference type="PROSITE" id="PS50878">
    <property type="entry name" value="RT_POL"/>
    <property type="match status" value="1"/>
</dbReference>
<dbReference type="Proteomes" id="UP000807716">
    <property type="component" value="Unassembled WGS sequence"/>
</dbReference>
<dbReference type="PANTHER" id="PTHR12066:SF0">
    <property type="entry name" value="TELOMERASE REVERSE TRANSCRIPTASE"/>
    <property type="match status" value="1"/>
</dbReference>
<dbReference type="PANTHER" id="PTHR12066">
    <property type="entry name" value="TELOMERASE REVERSE TRANSCRIPTASE"/>
    <property type="match status" value="1"/>
</dbReference>
<dbReference type="Pfam" id="PF21399">
    <property type="entry name" value="TERT_C"/>
    <property type="match status" value="1"/>
</dbReference>
<dbReference type="InterPro" id="IPR049139">
    <property type="entry name" value="TERT_C"/>
</dbReference>
<dbReference type="GO" id="GO:0042162">
    <property type="term" value="F:telomeric DNA binding"/>
    <property type="evidence" value="ECO:0007669"/>
    <property type="project" value="TreeGrafter"/>
</dbReference>
<comment type="function">
    <text evidence="13">Telomerase is a ribonucleoprotein enzyme essential for the replication of chromosome termini in most eukaryotes. It elongates telomeres. It is a reverse transcriptase that adds simple sequence repeats to chromosome ends by copying a template sequence within the RNA component of the enzyme.</text>
</comment>
<accession>A0A9P6Q5N6</accession>
<evidence type="ECO:0000256" key="11">
    <source>
        <dbReference type="ARBA" id="ARBA00023242"/>
    </source>
</evidence>
<keyword evidence="8 13" id="KW-0460">Magnesium</keyword>
<comment type="caution">
    <text evidence="16">The sequence shown here is derived from an EMBL/GenBank/DDBJ whole genome shotgun (WGS) entry which is preliminary data.</text>
</comment>
<evidence type="ECO:0000256" key="13">
    <source>
        <dbReference type="RuleBase" id="RU365061"/>
    </source>
</evidence>
<dbReference type="GO" id="GO:0003720">
    <property type="term" value="F:telomerase activity"/>
    <property type="evidence" value="ECO:0007669"/>
    <property type="project" value="InterPro"/>
</dbReference>
<dbReference type="GO" id="GO:0007004">
    <property type="term" value="P:telomere maintenance via telomerase"/>
    <property type="evidence" value="ECO:0007669"/>
    <property type="project" value="TreeGrafter"/>
</dbReference>
<evidence type="ECO:0000256" key="10">
    <source>
        <dbReference type="ARBA" id="ARBA00022918"/>
    </source>
</evidence>
<keyword evidence="9 13" id="KW-0779">Telomere</keyword>
<dbReference type="Gene3D" id="1.10.132.70">
    <property type="match status" value="1"/>
</dbReference>